<reference evidence="3" key="2">
    <citation type="submission" date="2021-02" db="UniProtKB">
        <authorList>
            <consortium name="EnsemblMetazoa"/>
        </authorList>
    </citation>
    <scope>IDENTIFICATION</scope>
    <source>
        <strain evidence="3">JHB</strain>
    </source>
</reference>
<accession>B0WX05</accession>
<dbReference type="STRING" id="7176.B0WX05"/>
<dbReference type="KEGG" id="cqu:CpipJ_CPIJ011245"/>
<gene>
    <name evidence="3" type="primary">6044407</name>
    <name evidence="2" type="ORF">CpipJ_CPIJ011245</name>
</gene>
<evidence type="ECO:0000313" key="4">
    <source>
        <dbReference type="Proteomes" id="UP000002320"/>
    </source>
</evidence>
<dbReference type="VEuPathDB" id="VectorBase:CPIJ011245"/>
<evidence type="ECO:0000313" key="2">
    <source>
        <dbReference type="EMBL" id="EDS36266.1"/>
    </source>
</evidence>
<organism>
    <name type="scientific">Culex quinquefasciatus</name>
    <name type="common">Southern house mosquito</name>
    <name type="synonym">Culex pungens</name>
    <dbReference type="NCBI Taxonomy" id="7176"/>
    <lineage>
        <taxon>Eukaryota</taxon>
        <taxon>Metazoa</taxon>
        <taxon>Ecdysozoa</taxon>
        <taxon>Arthropoda</taxon>
        <taxon>Hexapoda</taxon>
        <taxon>Insecta</taxon>
        <taxon>Pterygota</taxon>
        <taxon>Neoptera</taxon>
        <taxon>Endopterygota</taxon>
        <taxon>Diptera</taxon>
        <taxon>Nematocera</taxon>
        <taxon>Culicoidea</taxon>
        <taxon>Culicidae</taxon>
        <taxon>Culicinae</taxon>
        <taxon>Culicini</taxon>
        <taxon>Culex</taxon>
        <taxon>Culex</taxon>
    </lineage>
</organism>
<dbReference type="EnsemblMetazoa" id="CPIJ011245-RA">
    <property type="protein sequence ID" value="CPIJ011245-PA"/>
    <property type="gene ID" value="CPIJ011245"/>
</dbReference>
<proteinExistence type="predicted"/>
<feature type="compositionally biased region" description="Basic and acidic residues" evidence="1">
    <location>
        <begin position="17"/>
        <end position="35"/>
    </location>
</feature>
<dbReference type="HOGENOM" id="CLU_1300764_0_0_1"/>
<evidence type="ECO:0000256" key="1">
    <source>
        <dbReference type="SAM" id="MobiDB-lite"/>
    </source>
</evidence>
<feature type="region of interest" description="Disordered" evidence="1">
    <location>
        <begin position="1"/>
        <end position="35"/>
    </location>
</feature>
<reference evidence="2" key="1">
    <citation type="submission" date="2007-03" db="EMBL/GenBank/DDBJ databases">
        <title>Annotation of Culex pipiens quinquefasciatus.</title>
        <authorList>
            <consortium name="The Broad Institute Genome Sequencing Platform"/>
            <person name="Atkinson P.W."/>
            <person name="Hemingway J."/>
            <person name="Christensen B.M."/>
            <person name="Higgs S."/>
            <person name="Kodira C."/>
            <person name="Hannick L."/>
            <person name="Megy K."/>
            <person name="O'Leary S."/>
            <person name="Pearson M."/>
            <person name="Haas B.J."/>
            <person name="Mauceli E."/>
            <person name="Wortman J.R."/>
            <person name="Lee N.H."/>
            <person name="Guigo R."/>
            <person name="Stanke M."/>
            <person name="Alvarado L."/>
            <person name="Amedeo P."/>
            <person name="Antoine C.H."/>
            <person name="Arensburger P."/>
            <person name="Bidwell S.L."/>
            <person name="Crawford M."/>
            <person name="Camaro F."/>
            <person name="Devon K."/>
            <person name="Engels R."/>
            <person name="Hammond M."/>
            <person name="Howarth C."/>
            <person name="Koehrsen M."/>
            <person name="Lawson D."/>
            <person name="Montgomery P."/>
            <person name="Nene V."/>
            <person name="Nusbaum C."/>
            <person name="Puiu D."/>
            <person name="Romero-Severson J."/>
            <person name="Severson D.W."/>
            <person name="Shumway M."/>
            <person name="Sisk P."/>
            <person name="Stolte C."/>
            <person name="Zeng Q."/>
            <person name="Eisenstadt E."/>
            <person name="Fraser-Liggett C."/>
            <person name="Strausberg R."/>
            <person name="Galagan J."/>
            <person name="Birren B."/>
            <person name="Collins F.H."/>
        </authorList>
    </citation>
    <scope>NUCLEOTIDE SEQUENCE [LARGE SCALE GENOMIC DNA]</scope>
    <source>
        <strain evidence="2">JHB</strain>
    </source>
</reference>
<dbReference type="InParanoid" id="B0WX05"/>
<protein>
    <submittedName>
        <fullName evidence="2 3">Nucleoporin</fullName>
    </submittedName>
</protein>
<dbReference type="Proteomes" id="UP000002320">
    <property type="component" value="Unassembled WGS sequence"/>
</dbReference>
<dbReference type="EMBL" id="DS232155">
    <property type="protein sequence ID" value="EDS36266.1"/>
    <property type="molecule type" value="Genomic_DNA"/>
</dbReference>
<dbReference type="AlphaFoldDB" id="B0WX05"/>
<name>B0WX05_CULQU</name>
<evidence type="ECO:0000313" key="3">
    <source>
        <dbReference type="EnsemblMetazoa" id="CPIJ011245-PA"/>
    </source>
</evidence>
<keyword evidence="4" id="KW-1185">Reference proteome</keyword>
<sequence>MPSLSHGPISRGRVSRQKAEVGPQKRREVSRSFEKVPEQNGLLRLLRKPQKFHRVVSRFAQTSEEQPKKRVITESNGFAGTDSAGSGGLSSVFGAFKGFAGVTSPPAVKPTEEPVHFRISVELRNLRIGRRPRRHAGSQHLCYDRLEQEGLSRGSVQTVRKTDGNYSDSGIGTLHIKKVDVMVQFLVRADTSFGQILLSIILNDAVPVQGTS</sequence>